<name>A0A0M0L5L8_9BACI</name>
<dbReference type="RefSeq" id="WP_053401419.1">
    <property type="nucleotide sequence ID" value="NZ_JAUKEN010000001.1"/>
</dbReference>
<evidence type="ECO:0000256" key="6">
    <source>
        <dbReference type="ARBA" id="ARBA00022741"/>
    </source>
</evidence>
<evidence type="ECO:0000256" key="8">
    <source>
        <dbReference type="ARBA" id="ARBA00022967"/>
    </source>
</evidence>
<keyword evidence="12" id="KW-1185">Reference proteome</keyword>
<keyword evidence="8" id="KW-1278">Translocase</keyword>
<dbReference type="PANTHER" id="PTHR43790:SF1">
    <property type="entry name" value="XYLOSE IMPORT ATP-BINDING PROTEIN XYLG"/>
    <property type="match status" value="1"/>
</dbReference>
<dbReference type="GO" id="GO:0005524">
    <property type="term" value="F:ATP binding"/>
    <property type="evidence" value="ECO:0007669"/>
    <property type="project" value="UniProtKB-KW"/>
</dbReference>
<evidence type="ECO:0000256" key="4">
    <source>
        <dbReference type="ARBA" id="ARBA00022597"/>
    </source>
</evidence>
<comment type="caution">
    <text evidence="11">The sequence shown here is derived from an EMBL/GenBank/DDBJ whole genome shotgun (WGS) entry which is preliminary data.</text>
</comment>
<dbReference type="InterPro" id="IPR017871">
    <property type="entry name" value="ABC_transporter-like_CS"/>
</dbReference>
<dbReference type="GO" id="GO:0005886">
    <property type="term" value="C:plasma membrane"/>
    <property type="evidence" value="ECO:0007669"/>
    <property type="project" value="UniProtKB-SubCell"/>
</dbReference>
<keyword evidence="9" id="KW-0472">Membrane</keyword>
<dbReference type="FunFam" id="3.40.50.300:FF:000127">
    <property type="entry name" value="Ribose import ATP-binding protein RbsA"/>
    <property type="match status" value="1"/>
</dbReference>
<dbReference type="PROSITE" id="PS00211">
    <property type="entry name" value="ABC_TRANSPORTER_1"/>
    <property type="match status" value="1"/>
</dbReference>
<keyword evidence="2" id="KW-0813">Transport</keyword>
<dbReference type="PATRIC" id="fig|284581.3.peg.2273"/>
<protein>
    <submittedName>
        <fullName evidence="11">D-ribose transporter ATP-binding protein</fullName>
    </submittedName>
</protein>
<organism evidence="11 12">
    <name type="scientific">Priestia koreensis</name>
    <dbReference type="NCBI Taxonomy" id="284581"/>
    <lineage>
        <taxon>Bacteria</taxon>
        <taxon>Bacillati</taxon>
        <taxon>Bacillota</taxon>
        <taxon>Bacilli</taxon>
        <taxon>Bacillales</taxon>
        <taxon>Bacillaceae</taxon>
        <taxon>Priestia</taxon>
    </lineage>
</organism>
<evidence type="ECO:0000313" key="12">
    <source>
        <dbReference type="Proteomes" id="UP000037558"/>
    </source>
</evidence>
<dbReference type="AlphaFoldDB" id="A0A0M0L5L8"/>
<reference evidence="12" key="1">
    <citation type="submission" date="2015-08" db="EMBL/GenBank/DDBJ databases">
        <title>Fjat-14210 dsm16467.</title>
        <authorList>
            <person name="Liu B."/>
            <person name="Wang J."/>
            <person name="Zhu Y."/>
            <person name="Liu G."/>
            <person name="Chen Q."/>
            <person name="Chen Z."/>
            <person name="Lan J."/>
            <person name="Che J."/>
            <person name="Ge C."/>
            <person name="Shi H."/>
            <person name="Pan Z."/>
            <person name="Liu X."/>
        </authorList>
    </citation>
    <scope>NUCLEOTIDE SEQUENCE [LARGE SCALE GENOMIC DNA]</scope>
    <source>
        <strain evidence="12">DSM 16467</strain>
    </source>
</reference>
<dbReference type="PANTHER" id="PTHR43790">
    <property type="entry name" value="CARBOHYDRATE TRANSPORT ATP-BINDING PROTEIN MG119-RELATED"/>
    <property type="match status" value="1"/>
</dbReference>
<dbReference type="CDD" id="cd03216">
    <property type="entry name" value="ABC_Carb_Monos_I"/>
    <property type="match status" value="1"/>
</dbReference>
<dbReference type="SUPFAM" id="SSF52540">
    <property type="entry name" value="P-loop containing nucleoside triphosphate hydrolases"/>
    <property type="match status" value="2"/>
</dbReference>
<proteinExistence type="predicted"/>
<dbReference type="NCBIfam" id="NF010069">
    <property type="entry name" value="PRK13549.1"/>
    <property type="match status" value="1"/>
</dbReference>
<dbReference type="Proteomes" id="UP000037558">
    <property type="component" value="Unassembled WGS sequence"/>
</dbReference>
<keyword evidence="7 11" id="KW-0067">ATP-binding</keyword>
<evidence type="ECO:0000313" key="11">
    <source>
        <dbReference type="EMBL" id="KOO46339.1"/>
    </source>
</evidence>
<keyword evidence="4" id="KW-0762">Sugar transport</keyword>
<sequence length="504" mass="55538">MAVLEMEGIVKEFPGVKALDNVSFSVQRGEIHALCGENGAGKSTLMKVLSGLYAHGSYEGKIMMEQGEQMFKTIKDAEHAGIAIIYQELALVKHMTVAENLILGNEPARFGVINRHEMYRETEKWLSRVGLKGVSPETITGTLGIGQQQLIEIAKALSKNAKILILDEPTAALTEQEVDILLAILKEFRNQGVTCIYISHKLNEVFDIADKITILRDGKTIGTYQTSTITEDQVIAYMVGREMTNRYPDIQFNPKEVVLSLKDYSVYHPDFHHKKVINNVSLEVRKGEILGIAGLMGSGRTELAMSLFGAYGGKTEGDVYIEGEYARIKTTQGAIRKGIALVSEDRKKYGLVLNMDIKKNVTLPSLKAITSFGSINQNEEVRYGTDYLRKLRIKAKSVETVVGTLSGGNQQKVVIGKWLMTNPKVLILDEPTRGIDIGAKLEIYQIMHELLNEGVAIIMISSELPEILGMSHRVAVLCEGRLAATLPIKEATQENIMKAATGGV</sequence>
<dbReference type="CDD" id="cd03215">
    <property type="entry name" value="ABC_Carb_Monos_II"/>
    <property type="match status" value="1"/>
</dbReference>
<dbReference type="InterPro" id="IPR003593">
    <property type="entry name" value="AAA+_ATPase"/>
</dbReference>
<feature type="domain" description="ABC transporter" evidence="10">
    <location>
        <begin position="259"/>
        <end position="504"/>
    </location>
</feature>
<accession>A0A0M0L5L8</accession>
<dbReference type="InterPro" id="IPR050107">
    <property type="entry name" value="ABC_carbohydrate_import_ATPase"/>
</dbReference>
<keyword evidence="5" id="KW-0677">Repeat</keyword>
<evidence type="ECO:0000256" key="3">
    <source>
        <dbReference type="ARBA" id="ARBA00022475"/>
    </source>
</evidence>
<evidence type="ECO:0000259" key="10">
    <source>
        <dbReference type="PROSITE" id="PS50893"/>
    </source>
</evidence>
<dbReference type="GO" id="GO:0016887">
    <property type="term" value="F:ATP hydrolysis activity"/>
    <property type="evidence" value="ECO:0007669"/>
    <property type="project" value="InterPro"/>
</dbReference>
<keyword evidence="3" id="KW-1003">Cell membrane</keyword>
<dbReference type="InterPro" id="IPR027417">
    <property type="entry name" value="P-loop_NTPase"/>
</dbReference>
<dbReference type="STRING" id="284581.AMD01_10860"/>
<keyword evidence="6" id="KW-0547">Nucleotide-binding</keyword>
<dbReference type="Gene3D" id="3.40.50.300">
    <property type="entry name" value="P-loop containing nucleotide triphosphate hydrolases"/>
    <property type="match status" value="2"/>
</dbReference>
<evidence type="ECO:0000256" key="1">
    <source>
        <dbReference type="ARBA" id="ARBA00004202"/>
    </source>
</evidence>
<comment type="subcellular location">
    <subcellularLocation>
        <location evidence="1">Cell membrane</location>
        <topology evidence="1">Peripheral membrane protein</topology>
    </subcellularLocation>
</comment>
<dbReference type="SMART" id="SM00382">
    <property type="entry name" value="AAA"/>
    <property type="match status" value="2"/>
</dbReference>
<evidence type="ECO:0000256" key="9">
    <source>
        <dbReference type="ARBA" id="ARBA00023136"/>
    </source>
</evidence>
<feature type="domain" description="ABC transporter" evidence="10">
    <location>
        <begin position="4"/>
        <end position="242"/>
    </location>
</feature>
<evidence type="ECO:0000256" key="7">
    <source>
        <dbReference type="ARBA" id="ARBA00022840"/>
    </source>
</evidence>
<dbReference type="OrthoDB" id="9771863at2"/>
<dbReference type="InterPro" id="IPR003439">
    <property type="entry name" value="ABC_transporter-like_ATP-bd"/>
</dbReference>
<dbReference type="EMBL" id="LILC01000013">
    <property type="protein sequence ID" value="KOO46339.1"/>
    <property type="molecule type" value="Genomic_DNA"/>
</dbReference>
<evidence type="ECO:0000256" key="5">
    <source>
        <dbReference type="ARBA" id="ARBA00022737"/>
    </source>
</evidence>
<evidence type="ECO:0000256" key="2">
    <source>
        <dbReference type="ARBA" id="ARBA00022448"/>
    </source>
</evidence>
<gene>
    <name evidence="11" type="ORF">AMD01_10860</name>
</gene>
<dbReference type="PROSITE" id="PS50893">
    <property type="entry name" value="ABC_TRANSPORTER_2"/>
    <property type="match status" value="2"/>
</dbReference>
<dbReference type="Pfam" id="PF00005">
    <property type="entry name" value="ABC_tran"/>
    <property type="match status" value="2"/>
</dbReference>